<name>A0AAD7EI77_9AGAR</name>
<sequence length="227" mass="26125">MREPPPPYRRRYSSAGTDGDDPYATGPYRNPLSAGSGSCTDPTIRIYEFSGDLKKKNRGLRIVRCFKSLEISSMVENSNRLRPDDLPAAAQRANFGSERRLPDSQLTLYSLRDWYMGVGEQEMSQVATLPGTVSLDVFATRRFEIVTVMIPIRLLQLCIGSLTTTTNLKLREIIHLMRVRMNRMPLTWHWIQYRVGAPWDKVKLASRFLPGPMRKRVWSATQSQWDW</sequence>
<evidence type="ECO:0000313" key="3">
    <source>
        <dbReference type="Proteomes" id="UP001218218"/>
    </source>
</evidence>
<gene>
    <name evidence="2" type="ORF">DFH08DRAFT_817037</name>
</gene>
<dbReference type="AlphaFoldDB" id="A0AAD7EI77"/>
<evidence type="ECO:0000313" key="2">
    <source>
        <dbReference type="EMBL" id="KAJ7325957.1"/>
    </source>
</evidence>
<reference evidence="2" key="1">
    <citation type="submission" date="2023-03" db="EMBL/GenBank/DDBJ databases">
        <title>Massive genome expansion in bonnet fungi (Mycena s.s.) driven by repeated elements and novel gene families across ecological guilds.</title>
        <authorList>
            <consortium name="Lawrence Berkeley National Laboratory"/>
            <person name="Harder C.B."/>
            <person name="Miyauchi S."/>
            <person name="Viragh M."/>
            <person name="Kuo A."/>
            <person name="Thoen E."/>
            <person name="Andreopoulos B."/>
            <person name="Lu D."/>
            <person name="Skrede I."/>
            <person name="Drula E."/>
            <person name="Henrissat B."/>
            <person name="Morin E."/>
            <person name="Kohler A."/>
            <person name="Barry K."/>
            <person name="LaButti K."/>
            <person name="Morin E."/>
            <person name="Salamov A."/>
            <person name="Lipzen A."/>
            <person name="Mereny Z."/>
            <person name="Hegedus B."/>
            <person name="Baldrian P."/>
            <person name="Stursova M."/>
            <person name="Weitz H."/>
            <person name="Taylor A."/>
            <person name="Grigoriev I.V."/>
            <person name="Nagy L.G."/>
            <person name="Martin F."/>
            <person name="Kauserud H."/>
        </authorList>
    </citation>
    <scope>NUCLEOTIDE SEQUENCE</scope>
    <source>
        <strain evidence="2">CBHHK002</strain>
    </source>
</reference>
<dbReference type="Proteomes" id="UP001218218">
    <property type="component" value="Unassembled WGS sequence"/>
</dbReference>
<keyword evidence="3" id="KW-1185">Reference proteome</keyword>
<protein>
    <submittedName>
        <fullName evidence="2">Uncharacterized protein</fullName>
    </submittedName>
</protein>
<accession>A0AAD7EI77</accession>
<comment type="caution">
    <text evidence="2">The sequence shown here is derived from an EMBL/GenBank/DDBJ whole genome shotgun (WGS) entry which is preliminary data.</text>
</comment>
<dbReference type="EMBL" id="JARIHO010000043">
    <property type="protein sequence ID" value="KAJ7325957.1"/>
    <property type="molecule type" value="Genomic_DNA"/>
</dbReference>
<proteinExistence type="predicted"/>
<feature type="region of interest" description="Disordered" evidence="1">
    <location>
        <begin position="1"/>
        <end position="36"/>
    </location>
</feature>
<organism evidence="2 3">
    <name type="scientific">Mycena albidolilacea</name>
    <dbReference type="NCBI Taxonomy" id="1033008"/>
    <lineage>
        <taxon>Eukaryota</taxon>
        <taxon>Fungi</taxon>
        <taxon>Dikarya</taxon>
        <taxon>Basidiomycota</taxon>
        <taxon>Agaricomycotina</taxon>
        <taxon>Agaricomycetes</taxon>
        <taxon>Agaricomycetidae</taxon>
        <taxon>Agaricales</taxon>
        <taxon>Marasmiineae</taxon>
        <taxon>Mycenaceae</taxon>
        <taxon>Mycena</taxon>
    </lineage>
</organism>
<evidence type="ECO:0000256" key="1">
    <source>
        <dbReference type="SAM" id="MobiDB-lite"/>
    </source>
</evidence>